<dbReference type="PROSITE" id="PS51747">
    <property type="entry name" value="CYT_DCMP_DEAMINASES_2"/>
    <property type="match status" value="1"/>
</dbReference>
<dbReference type="InterPro" id="IPR016192">
    <property type="entry name" value="APOBEC/CMP_deaminase_Zn-bd"/>
</dbReference>
<dbReference type="PROSITE" id="PS00903">
    <property type="entry name" value="CYT_DCMP_DEAMINASES_1"/>
    <property type="match status" value="1"/>
</dbReference>
<evidence type="ECO:0000259" key="3">
    <source>
        <dbReference type="PROSITE" id="PS51747"/>
    </source>
</evidence>
<dbReference type="eggNOG" id="COG0590">
    <property type="taxonomic scope" value="Bacteria"/>
</dbReference>
<dbReference type="Gene3D" id="3.40.140.10">
    <property type="entry name" value="Cytidine Deaminase, domain 2"/>
    <property type="match status" value="1"/>
</dbReference>
<dbReference type="PANTHER" id="PTHR11079">
    <property type="entry name" value="CYTOSINE DEAMINASE FAMILY MEMBER"/>
    <property type="match status" value="1"/>
</dbReference>
<keyword evidence="2" id="KW-0862">Zinc</keyword>
<accession>A8F6U6</accession>
<dbReference type="KEGG" id="tle:Tlet_1323"/>
<dbReference type="RefSeq" id="WP_012003356.1">
    <property type="nucleotide sequence ID" value="NC_009828.1"/>
</dbReference>
<sequence>MNYINEIVQLCIDALKMGSLPIGCVIVNGSGNIISKGRNAIHESNFSGYPVFGNSIAHAELNALVSMKRIPDNMEISDYVIYTSMEPCVMCFGAIYMSGIRNVVYGMKDGVGGGLNLYGVTEYYGKKKINIVQNKKLEKMQAVLFGFMRDKDYINRGGLWQTYLSMYSEEYKIAEQLRKNEIYGKLLAGTMNASQFISVVEKFICDLNK</sequence>
<protein>
    <submittedName>
        <fullName evidence="4">CMP/dCMP deaminase zinc-binding</fullName>
    </submittedName>
</protein>
<name>A8F6U6_PSELT</name>
<evidence type="ECO:0000313" key="4">
    <source>
        <dbReference type="EMBL" id="ABV33880.1"/>
    </source>
</evidence>
<gene>
    <name evidence="4" type="ordered locus">Tlet_1323</name>
</gene>
<dbReference type="STRING" id="416591.Tlet_1323"/>
<dbReference type="HOGENOM" id="CLU_1259718_0_0_0"/>
<keyword evidence="5" id="KW-1185">Reference proteome</keyword>
<reference evidence="4 5" key="1">
    <citation type="submission" date="2007-08" db="EMBL/GenBank/DDBJ databases">
        <title>Complete sequence of Thermotoga lettingae TMO.</title>
        <authorList>
            <consortium name="US DOE Joint Genome Institute"/>
            <person name="Copeland A."/>
            <person name="Lucas S."/>
            <person name="Lapidus A."/>
            <person name="Barry K."/>
            <person name="Glavina del Rio T."/>
            <person name="Dalin E."/>
            <person name="Tice H."/>
            <person name="Pitluck S."/>
            <person name="Foster B."/>
            <person name="Bruce D."/>
            <person name="Schmutz J."/>
            <person name="Larimer F."/>
            <person name="Land M."/>
            <person name="Hauser L."/>
            <person name="Kyrpides N."/>
            <person name="Mikhailova N."/>
            <person name="Nelson K."/>
            <person name="Gogarten J.P."/>
            <person name="Noll K."/>
            <person name="Richardson P."/>
        </authorList>
    </citation>
    <scope>NUCLEOTIDE SEQUENCE [LARGE SCALE GENOMIC DNA]</scope>
    <source>
        <strain evidence="5">ATCC BAA-301 / DSM 14385 / NBRC 107922 / TMO</strain>
    </source>
</reference>
<feature type="domain" description="CMP/dCMP-type deaminase" evidence="3">
    <location>
        <begin position="1"/>
        <end position="118"/>
    </location>
</feature>
<evidence type="ECO:0000313" key="5">
    <source>
        <dbReference type="Proteomes" id="UP000002016"/>
    </source>
</evidence>
<dbReference type="Pfam" id="PF00383">
    <property type="entry name" value="dCMP_cyt_deam_1"/>
    <property type="match status" value="1"/>
</dbReference>
<proteinExistence type="predicted"/>
<dbReference type="InterPro" id="IPR002125">
    <property type="entry name" value="CMP_dCMP_dom"/>
</dbReference>
<dbReference type="SUPFAM" id="SSF53927">
    <property type="entry name" value="Cytidine deaminase-like"/>
    <property type="match status" value="1"/>
</dbReference>
<organism evidence="4 5">
    <name type="scientific">Pseudothermotoga lettingae (strain ATCC BAA-301 / DSM 14385 / NBRC 107922 / TMO)</name>
    <name type="common">Thermotoga lettingae</name>
    <dbReference type="NCBI Taxonomy" id="416591"/>
    <lineage>
        <taxon>Bacteria</taxon>
        <taxon>Thermotogati</taxon>
        <taxon>Thermotogota</taxon>
        <taxon>Thermotogae</taxon>
        <taxon>Thermotogales</taxon>
        <taxon>Thermotogaceae</taxon>
        <taxon>Pseudothermotoga</taxon>
    </lineage>
</organism>
<dbReference type="GO" id="GO:0016787">
    <property type="term" value="F:hydrolase activity"/>
    <property type="evidence" value="ECO:0007669"/>
    <property type="project" value="InterPro"/>
</dbReference>
<dbReference type="PANTHER" id="PTHR11079:SF179">
    <property type="entry name" value="TRNA(ADENINE(34)) DEAMINASE, CHLOROPLASTIC"/>
    <property type="match status" value="1"/>
</dbReference>
<dbReference type="CDD" id="cd01285">
    <property type="entry name" value="nucleoside_deaminase"/>
    <property type="match status" value="1"/>
</dbReference>
<evidence type="ECO:0000256" key="2">
    <source>
        <dbReference type="ARBA" id="ARBA00022833"/>
    </source>
</evidence>
<dbReference type="EMBL" id="CP000812">
    <property type="protein sequence ID" value="ABV33880.1"/>
    <property type="molecule type" value="Genomic_DNA"/>
</dbReference>
<dbReference type="InterPro" id="IPR016193">
    <property type="entry name" value="Cytidine_deaminase-like"/>
</dbReference>
<keyword evidence="1" id="KW-0479">Metal-binding</keyword>
<evidence type="ECO:0000256" key="1">
    <source>
        <dbReference type="ARBA" id="ARBA00022723"/>
    </source>
</evidence>
<dbReference type="GO" id="GO:0008270">
    <property type="term" value="F:zinc ion binding"/>
    <property type="evidence" value="ECO:0007669"/>
    <property type="project" value="InterPro"/>
</dbReference>
<reference evidence="4 5" key="2">
    <citation type="journal article" date="2009" name="Proc. Natl. Acad. Sci. U.S.A.">
        <title>On the chimeric nature, thermophilic origin, and phylogenetic placement of the Thermotogales.</title>
        <authorList>
            <person name="Zhaxybayeva O."/>
            <person name="Swithers K.S."/>
            <person name="Lapierre P."/>
            <person name="Fournier G.P."/>
            <person name="Bickhart D.M."/>
            <person name="DeBoy R.T."/>
            <person name="Nelson K.E."/>
            <person name="Nesbo C.L."/>
            <person name="Doolittle W.F."/>
            <person name="Gogarten J.P."/>
            <person name="Noll K.M."/>
        </authorList>
    </citation>
    <scope>NUCLEOTIDE SEQUENCE [LARGE SCALE GENOMIC DNA]</scope>
    <source>
        <strain evidence="5">ATCC BAA-301 / DSM 14385 / NBRC 107922 / TMO</strain>
    </source>
</reference>
<dbReference type="Proteomes" id="UP000002016">
    <property type="component" value="Chromosome"/>
</dbReference>
<dbReference type="AlphaFoldDB" id="A8F6U6"/>